<evidence type="ECO:0000313" key="2">
    <source>
        <dbReference type="Proteomes" id="UP000466514"/>
    </source>
</evidence>
<dbReference type="AlphaFoldDB" id="A0A7I7MBE2"/>
<dbReference type="Proteomes" id="UP000466514">
    <property type="component" value="Chromosome"/>
</dbReference>
<reference evidence="1 2" key="1">
    <citation type="journal article" date="2019" name="Emerg. Microbes Infect.">
        <title>Comprehensive subspecies identification of 175 nontuberculous mycobacteria species based on 7547 genomic profiles.</title>
        <authorList>
            <person name="Matsumoto Y."/>
            <person name="Kinjo T."/>
            <person name="Motooka D."/>
            <person name="Nabeya D."/>
            <person name="Jung N."/>
            <person name="Uechi K."/>
            <person name="Horii T."/>
            <person name="Iida T."/>
            <person name="Fujita J."/>
            <person name="Nakamura S."/>
        </authorList>
    </citation>
    <scope>NUCLEOTIDE SEQUENCE [LARGE SCALE GENOMIC DNA]</scope>
    <source>
        <strain evidence="1 2">JCM 13323</strain>
    </source>
</reference>
<evidence type="ECO:0000313" key="1">
    <source>
        <dbReference type="EMBL" id="BBX69406.1"/>
    </source>
</evidence>
<gene>
    <name evidence="1" type="ORF">MPSYJ_28670</name>
</gene>
<dbReference type="EMBL" id="AP022574">
    <property type="protein sequence ID" value="BBX69406.1"/>
    <property type="molecule type" value="Genomic_DNA"/>
</dbReference>
<accession>A0A7I7MBE2</accession>
<sequence>MLISLATPFVGWRIESRKLDRAEESDKLRALREHRQALVKEWREGLHDAHTQAFDRQQADSPPPARGALVGHPWFESLRPLLDLTETQIFQLDYGFADEENVVLLAEEISRIERVWGLV</sequence>
<name>A0A7I7MBE2_9MYCO</name>
<dbReference type="KEGG" id="mpsc:MPSYJ_28670"/>
<proteinExistence type="predicted"/>
<keyword evidence="2" id="KW-1185">Reference proteome</keyword>
<protein>
    <submittedName>
        <fullName evidence="1">Uncharacterized protein</fullName>
    </submittedName>
</protein>
<organism evidence="1 2">
    <name type="scientific">Mycolicibacterium psychrotolerans</name>
    <dbReference type="NCBI Taxonomy" id="216929"/>
    <lineage>
        <taxon>Bacteria</taxon>
        <taxon>Bacillati</taxon>
        <taxon>Actinomycetota</taxon>
        <taxon>Actinomycetes</taxon>
        <taxon>Mycobacteriales</taxon>
        <taxon>Mycobacteriaceae</taxon>
        <taxon>Mycolicibacterium</taxon>
    </lineage>
</organism>